<dbReference type="InterPro" id="IPR017517">
    <property type="entry name" value="Maleyloyr_isom"/>
</dbReference>
<evidence type="ECO:0000259" key="1">
    <source>
        <dbReference type="Pfam" id="PF08608"/>
    </source>
</evidence>
<feature type="domain" description="tRNA wybutosine-synthesis" evidence="1">
    <location>
        <begin position="187"/>
        <end position="232"/>
    </location>
</feature>
<dbReference type="EMBL" id="BLPG01000002">
    <property type="protein sequence ID" value="GFJ96571.1"/>
    <property type="molecule type" value="Genomic_DNA"/>
</dbReference>
<name>A0A6V8LNF8_9ACTN</name>
<dbReference type="Gene3D" id="1.20.120.450">
    <property type="entry name" value="dinb family like domain"/>
    <property type="match status" value="1"/>
</dbReference>
<dbReference type="Pfam" id="PF08608">
    <property type="entry name" value="Wyosine_form"/>
    <property type="match status" value="1"/>
</dbReference>
<feature type="domain" description="Mycothiol-dependent maleylpyruvate isomerase metal-binding" evidence="2">
    <location>
        <begin position="12"/>
        <end position="147"/>
    </location>
</feature>
<evidence type="ECO:0000259" key="2">
    <source>
        <dbReference type="Pfam" id="PF11716"/>
    </source>
</evidence>
<evidence type="ECO:0000313" key="3">
    <source>
        <dbReference type="EMBL" id="GFJ96571.1"/>
    </source>
</evidence>
<evidence type="ECO:0000313" key="4">
    <source>
        <dbReference type="Proteomes" id="UP000482960"/>
    </source>
</evidence>
<dbReference type="RefSeq" id="WP_173086341.1">
    <property type="nucleotide sequence ID" value="NZ_BAABJB010000008.1"/>
</dbReference>
<gene>
    <name evidence="3" type="ORF">Prum_102130</name>
</gene>
<keyword evidence="4" id="KW-1185">Reference proteome</keyword>
<protein>
    <submittedName>
        <fullName evidence="3">Wyosine base formation</fullName>
    </submittedName>
</protein>
<dbReference type="NCBIfam" id="TIGR03083">
    <property type="entry name" value="maleylpyruvate isomerase family mycothiol-dependent enzyme"/>
    <property type="match status" value="1"/>
</dbReference>
<sequence>MMNQANVVVDLSAAGDEVDRMVADLDPAQWALPTPALGWTIAHQIAHLSATFRLAALAASSAERFAAITAQLSSDFNANVDNAMADFLAEPPPVLLTRWRAERGRAEQVLGALPPDRIVPWLVRPLPVAVLAAAGIMELFGHGQDVADALGVRREHSDSIGHLVAFAVRTWDFGYQARGLATPDVDFRFEITAPSGAVWTFGPADSTQRISGPAVDFCLLVTRRRHRDDLRLTATGDEADRWLDLAQAYRGPAGPGRRPGQFAAQVR</sequence>
<dbReference type="InterPro" id="IPR017518">
    <property type="entry name" value="CHP03084"/>
</dbReference>
<dbReference type="InterPro" id="IPR013917">
    <property type="entry name" value="tRNA_wybutosine-synth"/>
</dbReference>
<proteinExistence type="predicted"/>
<dbReference type="InterPro" id="IPR034660">
    <property type="entry name" value="DinB/YfiT-like"/>
</dbReference>
<organism evidence="3 4">
    <name type="scientific">Phytohabitans rumicis</name>
    <dbReference type="NCBI Taxonomy" id="1076125"/>
    <lineage>
        <taxon>Bacteria</taxon>
        <taxon>Bacillati</taxon>
        <taxon>Actinomycetota</taxon>
        <taxon>Actinomycetes</taxon>
        <taxon>Micromonosporales</taxon>
        <taxon>Micromonosporaceae</taxon>
    </lineage>
</organism>
<dbReference type="GO" id="GO:0046872">
    <property type="term" value="F:metal ion binding"/>
    <property type="evidence" value="ECO:0007669"/>
    <property type="project" value="InterPro"/>
</dbReference>
<dbReference type="InterPro" id="IPR024344">
    <property type="entry name" value="MDMPI_metal-binding"/>
</dbReference>
<reference evidence="3 4" key="1">
    <citation type="submission" date="2020-03" db="EMBL/GenBank/DDBJ databases">
        <title>Whole genome shotgun sequence of Phytohabitans rumicis NBRC 108638.</title>
        <authorList>
            <person name="Komaki H."/>
            <person name="Tamura T."/>
        </authorList>
    </citation>
    <scope>NUCLEOTIDE SEQUENCE [LARGE SCALE GENOMIC DNA]</scope>
    <source>
        <strain evidence="3 4">NBRC 108638</strain>
    </source>
</reference>
<accession>A0A6V8LNF8</accession>
<dbReference type="AlphaFoldDB" id="A0A6V8LNF8"/>
<reference evidence="3 4" key="2">
    <citation type="submission" date="2020-03" db="EMBL/GenBank/DDBJ databases">
        <authorList>
            <person name="Ichikawa N."/>
            <person name="Kimura A."/>
            <person name="Kitahashi Y."/>
            <person name="Uohara A."/>
        </authorList>
    </citation>
    <scope>NUCLEOTIDE SEQUENCE [LARGE SCALE GENOMIC DNA]</scope>
    <source>
        <strain evidence="3 4">NBRC 108638</strain>
    </source>
</reference>
<dbReference type="Pfam" id="PF11716">
    <property type="entry name" value="MDMPI_N"/>
    <property type="match status" value="1"/>
</dbReference>
<dbReference type="SUPFAM" id="SSF109854">
    <property type="entry name" value="DinB/YfiT-like putative metalloenzymes"/>
    <property type="match status" value="1"/>
</dbReference>
<comment type="caution">
    <text evidence="3">The sequence shown here is derived from an EMBL/GenBank/DDBJ whole genome shotgun (WGS) entry which is preliminary data.</text>
</comment>
<dbReference type="Proteomes" id="UP000482960">
    <property type="component" value="Unassembled WGS sequence"/>
</dbReference>
<dbReference type="NCBIfam" id="TIGR03084">
    <property type="entry name" value="TIGR03084 family metal-binding protein"/>
    <property type="match status" value="1"/>
</dbReference>